<accession>A0ABW2BQP8</accession>
<evidence type="ECO:0000256" key="1">
    <source>
        <dbReference type="SAM" id="MobiDB-lite"/>
    </source>
</evidence>
<feature type="region of interest" description="Disordered" evidence="1">
    <location>
        <begin position="1"/>
        <end position="20"/>
    </location>
</feature>
<proteinExistence type="predicted"/>
<dbReference type="Proteomes" id="UP001596292">
    <property type="component" value="Unassembled WGS sequence"/>
</dbReference>
<dbReference type="EMBL" id="JBHSWN010000001">
    <property type="protein sequence ID" value="MFC6792336.1"/>
    <property type="molecule type" value="Genomic_DNA"/>
</dbReference>
<sequence length="78" mass="8494">MTRRFTVIQGGREGSVAGGKPSPLRLEAVAMVLRRRLADLKNERQPFRVERAAPIRGAIPDAAFLGVRPEGWSPDVAA</sequence>
<protein>
    <submittedName>
        <fullName evidence="2">Uncharacterized protein</fullName>
    </submittedName>
</protein>
<evidence type="ECO:0000313" key="3">
    <source>
        <dbReference type="Proteomes" id="UP001596292"/>
    </source>
</evidence>
<reference evidence="3" key="1">
    <citation type="journal article" date="2019" name="Int. J. Syst. Evol. Microbiol.">
        <title>The Global Catalogue of Microorganisms (GCM) 10K type strain sequencing project: providing services to taxonomists for standard genome sequencing and annotation.</title>
        <authorList>
            <consortium name="The Broad Institute Genomics Platform"/>
            <consortium name="The Broad Institute Genome Sequencing Center for Infectious Disease"/>
            <person name="Wu L."/>
            <person name="Ma J."/>
        </authorList>
    </citation>
    <scope>NUCLEOTIDE SEQUENCE [LARGE SCALE GENOMIC DNA]</scope>
    <source>
        <strain evidence="3">CCUG 48316</strain>
    </source>
</reference>
<comment type="caution">
    <text evidence="2">The sequence shown here is derived from an EMBL/GenBank/DDBJ whole genome shotgun (WGS) entry which is preliminary data.</text>
</comment>
<gene>
    <name evidence="2" type="ORF">ACFQE0_23890</name>
</gene>
<organism evidence="2 3">
    <name type="scientific">Methylobacterium komagatae</name>
    <dbReference type="NCBI Taxonomy" id="374425"/>
    <lineage>
        <taxon>Bacteria</taxon>
        <taxon>Pseudomonadati</taxon>
        <taxon>Pseudomonadota</taxon>
        <taxon>Alphaproteobacteria</taxon>
        <taxon>Hyphomicrobiales</taxon>
        <taxon>Methylobacteriaceae</taxon>
        <taxon>Methylobacterium</taxon>
    </lineage>
</organism>
<dbReference type="RefSeq" id="WP_378974100.1">
    <property type="nucleotide sequence ID" value="NZ_JBHSWN010000001.1"/>
</dbReference>
<evidence type="ECO:0000313" key="2">
    <source>
        <dbReference type="EMBL" id="MFC6792336.1"/>
    </source>
</evidence>
<name>A0ABW2BQP8_9HYPH</name>
<keyword evidence="3" id="KW-1185">Reference proteome</keyword>